<dbReference type="AlphaFoldDB" id="A0A7K0E245"/>
<evidence type="ECO:0000256" key="2">
    <source>
        <dbReference type="PROSITE-ProRule" id="PRU00335"/>
    </source>
</evidence>
<name>A0A7K0E245_9NOCA</name>
<accession>A0A7K0E245</accession>
<protein>
    <recommendedName>
        <fullName evidence="3">HTH tetR-type domain-containing protein</fullName>
    </recommendedName>
</protein>
<dbReference type="GO" id="GO:0000976">
    <property type="term" value="F:transcription cis-regulatory region binding"/>
    <property type="evidence" value="ECO:0007669"/>
    <property type="project" value="TreeGrafter"/>
</dbReference>
<evidence type="ECO:0000259" key="3">
    <source>
        <dbReference type="PROSITE" id="PS50977"/>
    </source>
</evidence>
<gene>
    <name evidence="4" type="ORF">NRB56_74900</name>
</gene>
<evidence type="ECO:0000313" key="4">
    <source>
        <dbReference type="EMBL" id="MQY31878.1"/>
    </source>
</evidence>
<dbReference type="GO" id="GO:0003700">
    <property type="term" value="F:DNA-binding transcription factor activity"/>
    <property type="evidence" value="ECO:0007669"/>
    <property type="project" value="TreeGrafter"/>
</dbReference>
<dbReference type="InterPro" id="IPR001647">
    <property type="entry name" value="HTH_TetR"/>
</dbReference>
<dbReference type="PROSITE" id="PS50977">
    <property type="entry name" value="HTH_TETR_2"/>
    <property type="match status" value="1"/>
</dbReference>
<feature type="DNA-binding region" description="H-T-H motif" evidence="2">
    <location>
        <begin position="41"/>
        <end position="60"/>
    </location>
</feature>
<dbReference type="Pfam" id="PF00440">
    <property type="entry name" value="TetR_N"/>
    <property type="match status" value="1"/>
</dbReference>
<evidence type="ECO:0000313" key="5">
    <source>
        <dbReference type="Proteomes" id="UP000431401"/>
    </source>
</evidence>
<feature type="domain" description="HTH tetR-type" evidence="3">
    <location>
        <begin position="18"/>
        <end position="78"/>
    </location>
</feature>
<dbReference type="InterPro" id="IPR050109">
    <property type="entry name" value="HTH-type_TetR-like_transc_reg"/>
</dbReference>
<dbReference type="RefSeq" id="WP_153349096.1">
    <property type="nucleotide sequence ID" value="NZ_WEGI01000025.1"/>
</dbReference>
<dbReference type="Proteomes" id="UP000431401">
    <property type="component" value="Unassembled WGS sequence"/>
</dbReference>
<proteinExistence type="predicted"/>
<dbReference type="PANTHER" id="PTHR30055">
    <property type="entry name" value="HTH-TYPE TRANSCRIPTIONAL REGULATOR RUTR"/>
    <property type="match status" value="1"/>
</dbReference>
<keyword evidence="1 2" id="KW-0238">DNA-binding</keyword>
<comment type="caution">
    <text evidence="4">The sequence shown here is derived from an EMBL/GenBank/DDBJ whole genome shotgun (WGS) entry which is preliminary data.</text>
</comment>
<sequence length="209" mass="22277">MARATRNYGGLSADQRRADRRARILDAGLDVIGRDGMSALTMTAVCGAAGLTERYFYESFANLDEVRRAVVDELLVEVTGVIMTALTVEPPELRGRCKAAATAMFDVLAADPRKARTFREAGSREDLQQLRDTVLRGFAEVLADQMVELAGLADPALRPYLIAATSMLVGGLAENVSAYLGGSLAVTPEVLLDTAAQLCVDAAAGLARR</sequence>
<reference evidence="4 5" key="1">
    <citation type="submission" date="2019-10" db="EMBL/GenBank/DDBJ databases">
        <title>Nocardia macrotermitis sp. nov. and Nocardia aurantia sp. nov., isolated from the gut of fungus growing-termite Macrotermes natalensis.</title>
        <authorList>
            <person name="Benndorf R."/>
            <person name="Schwitalla J."/>
            <person name="Martin K."/>
            <person name="De Beer W."/>
            <person name="Kaster A.-K."/>
            <person name="Vollmers J."/>
            <person name="Poulsen M."/>
            <person name="Beemelmanns C."/>
        </authorList>
    </citation>
    <scope>NUCLEOTIDE SEQUENCE [LARGE SCALE GENOMIC DNA]</scope>
    <source>
        <strain evidence="4 5">RB56</strain>
    </source>
</reference>
<dbReference type="SUPFAM" id="SSF46689">
    <property type="entry name" value="Homeodomain-like"/>
    <property type="match status" value="1"/>
</dbReference>
<dbReference type="InterPro" id="IPR009057">
    <property type="entry name" value="Homeodomain-like_sf"/>
</dbReference>
<dbReference type="EMBL" id="WEGI01000025">
    <property type="protein sequence ID" value="MQY31878.1"/>
    <property type="molecule type" value="Genomic_DNA"/>
</dbReference>
<organism evidence="4 5">
    <name type="scientific">Nocardia aurantia</name>
    <dbReference type="NCBI Taxonomy" id="2585199"/>
    <lineage>
        <taxon>Bacteria</taxon>
        <taxon>Bacillati</taxon>
        <taxon>Actinomycetota</taxon>
        <taxon>Actinomycetes</taxon>
        <taxon>Mycobacteriales</taxon>
        <taxon>Nocardiaceae</taxon>
        <taxon>Nocardia</taxon>
    </lineage>
</organism>
<dbReference type="OrthoDB" id="9790413at2"/>
<dbReference type="Gene3D" id="1.10.357.10">
    <property type="entry name" value="Tetracycline Repressor, domain 2"/>
    <property type="match status" value="1"/>
</dbReference>
<keyword evidence="5" id="KW-1185">Reference proteome</keyword>
<dbReference type="PANTHER" id="PTHR30055:SF209">
    <property type="entry name" value="POSSIBLE TRANSCRIPTIONAL REGULATORY PROTEIN (PROBABLY TETR-FAMILY)"/>
    <property type="match status" value="1"/>
</dbReference>
<evidence type="ECO:0000256" key="1">
    <source>
        <dbReference type="ARBA" id="ARBA00023125"/>
    </source>
</evidence>